<gene>
    <name evidence="2" type="ORF">PLEOSDRAFT_153617</name>
</gene>
<dbReference type="InterPro" id="IPR025554">
    <property type="entry name" value="DUF4140"/>
</dbReference>
<dbReference type="AlphaFoldDB" id="A0A067P0D2"/>
<dbReference type="HOGENOM" id="CLU_1606563_0_0_1"/>
<organism evidence="2 3">
    <name type="scientific">Pleurotus ostreatus (strain PC15)</name>
    <name type="common">Oyster mushroom</name>
    <dbReference type="NCBI Taxonomy" id="1137138"/>
    <lineage>
        <taxon>Eukaryota</taxon>
        <taxon>Fungi</taxon>
        <taxon>Dikarya</taxon>
        <taxon>Basidiomycota</taxon>
        <taxon>Agaricomycotina</taxon>
        <taxon>Agaricomycetes</taxon>
        <taxon>Agaricomycetidae</taxon>
        <taxon>Agaricales</taxon>
        <taxon>Pleurotineae</taxon>
        <taxon>Pleurotaceae</taxon>
        <taxon>Pleurotus</taxon>
    </lineage>
</organism>
<protein>
    <recommendedName>
        <fullName evidence="1">DUF4140 domain-containing protein</fullName>
    </recommendedName>
</protein>
<evidence type="ECO:0000259" key="1">
    <source>
        <dbReference type="Pfam" id="PF13600"/>
    </source>
</evidence>
<dbReference type="STRING" id="1137138.A0A067P0D2"/>
<dbReference type="Proteomes" id="UP000027073">
    <property type="component" value="Unassembled WGS sequence"/>
</dbReference>
<dbReference type="InterPro" id="IPR011935">
    <property type="entry name" value="CHP02231"/>
</dbReference>
<dbReference type="VEuPathDB" id="FungiDB:PLEOSDRAFT_153617"/>
<dbReference type="PANTHER" id="PTHR31005:SF8">
    <property type="entry name" value="DUF4139 DOMAIN-CONTAINING PROTEIN"/>
    <property type="match status" value="1"/>
</dbReference>
<name>A0A067P0D2_PLEO1</name>
<dbReference type="EMBL" id="KL198004">
    <property type="protein sequence ID" value="KDQ32710.1"/>
    <property type="molecule type" value="Genomic_DNA"/>
</dbReference>
<accession>A0A067P0D2</accession>
<dbReference type="Pfam" id="PF13600">
    <property type="entry name" value="DUF4140"/>
    <property type="match status" value="1"/>
</dbReference>
<sequence>MSKELLPPSFIHQIDLVSAESSKIDKVSLYVGRAEITRSFKIDVKTGQNQVKISELPTVLDKDSLRRVKVEGRGLATIFGVTVSDKHTTAALSQSLQSLEDRREITQKAIARCTKAIASIEAYLATLDAQTLGSEHLGPLLDAYEAQAEKLDLKLLPLSWSSGTRRDWRL</sequence>
<reference evidence="3" key="1">
    <citation type="journal article" date="2014" name="Proc. Natl. Acad. Sci. U.S.A.">
        <title>Extensive sampling of basidiomycete genomes demonstrates inadequacy of the white-rot/brown-rot paradigm for wood decay fungi.</title>
        <authorList>
            <person name="Riley R."/>
            <person name="Salamov A.A."/>
            <person name="Brown D.W."/>
            <person name="Nagy L.G."/>
            <person name="Floudas D."/>
            <person name="Held B.W."/>
            <person name="Levasseur A."/>
            <person name="Lombard V."/>
            <person name="Morin E."/>
            <person name="Otillar R."/>
            <person name="Lindquist E.A."/>
            <person name="Sun H."/>
            <person name="LaButti K.M."/>
            <person name="Schmutz J."/>
            <person name="Jabbour D."/>
            <person name="Luo H."/>
            <person name="Baker S.E."/>
            <person name="Pisabarro A.G."/>
            <person name="Walton J.D."/>
            <person name="Blanchette R.A."/>
            <person name="Henrissat B."/>
            <person name="Martin F."/>
            <person name="Cullen D."/>
            <person name="Hibbett D.S."/>
            <person name="Grigoriev I.V."/>
        </authorList>
    </citation>
    <scope>NUCLEOTIDE SEQUENCE [LARGE SCALE GENOMIC DNA]</scope>
    <source>
        <strain evidence="3">PC15</strain>
    </source>
</reference>
<dbReference type="OrthoDB" id="10068793at2759"/>
<dbReference type="PANTHER" id="PTHR31005">
    <property type="entry name" value="DUF4139 DOMAIN-CONTAINING PROTEIN"/>
    <property type="match status" value="1"/>
</dbReference>
<proteinExistence type="predicted"/>
<dbReference type="InParanoid" id="A0A067P0D2"/>
<feature type="domain" description="DUF4140" evidence="1">
    <location>
        <begin position="27"/>
        <end position="127"/>
    </location>
</feature>
<evidence type="ECO:0000313" key="3">
    <source>
        <dbReference type="Proteomes" id="UP000027073"/>
    </source>
</evidence>
<evidence type="ECO:0000313" key="2">
    <source>
        <dbReference type="EMBL" id="KDQ32710.1"/>
    </source>
</evidence>